<dbReference type="AlphaFoldDB" id="U2PVW7"/>
<protein>
    <submittedName>
        <fullName evidence="1">CoA-transferase family III protein</fullName>
    </submittedName>
</protein>
<dbReference type="Pfam" id="PF02515">
    <property type="entry name" value="CoA_transf_3"/>
    <property type="match status" value="1"/>
</dbReference>
<dbReference type="EMBL" id="ACVN02000209">
    <property type="protein sequence ID" value="ERK54650.1"/>
    <property type="molecule type" value="Genomic_DNA"/>
</dbReference>
<organism evidence="1 2">
    <name type="scientific">Propionibacterium acidifaciens F0233</name>
    <dbReference type="NCBI Taxonomy" id="553198"/>
    <lineage>
        <taxon>Bacteria</taxon>
        <taxon>Bacillati</taxon>
        <taxon>Actinomycetota</taxon>
        <taxon>Actinomycetes</taxon>
        <taxon>Propionibacteriales</taxon>
        <taxon>Propionibacteriaceae</taxon>
        <taxon>Propionibacterium</taxon>
    </lineage>
</organism>
<keyword evidence="2" id="KW-1185">Reference proteome</keyword>
<evidence type="ECO:0000313" key="1">
    <source>
        <dbReference type="EMBL" id="ERK54650.1"/>
    </source>
</evidence>
<dbReference type="SUPFAM" id="SSF89796">
    <property type="entry name" value="CoA-transferase family III (CaiB/BaiF)"/>
    <property type="match status" value="1"/>
</dbReference>
<sequence length="396" mass="41696">MMCMRRETQPETSGPCPLDGVRVLELGGIGPVPFCGLLLTQLGADVVRVDRPGGVPSPLTSLAGFAEADPLAAGRRSVEVDLKSSSGVQTVVALASRADILIEGWRPGVAERLGVGPAACHEANPALVYGRMTGWGQSGPLSASAGHDINYVALTGLLSAIGPADGGPVVPLNLLGDFGGGAMYLAVGVLAALHRARRTGRGDVVDAAIVDGVSHLSTMVHGLAAAGFWQEGRGRNVVDGSLPYYTVYETADGKHMAVGALEQRFFEEMCRVLEIEVPPNREDPQMHSELRERLARRFRERSQAEWERLFSGVDACVSPVRSLVEARRDSHLRARGVFAQPGAAVPAAAPRFSCSMAQPVAAPPRPGQHQTEVFQEWGVAVPEAGRGAAEHSGGKG</sequence>
<gene>
    <name evidence="1" type="ORF">HMPREF0682_2703</name>
</gene>
<dbReference type="Proteomes" id="UP000017052">
    <property type="component" value="Unassembled WGS sequence"/>
</dbReference>
<dbReference type="GO" id="GO:0016740">
    <property type="term" value="F:transferase activity"/>
    <property type="evidence" value="ECO:0007669"/>
    <property type="project" value="UniProtKB-KW"/>
</dbReference>
<proteinExistence type="predicted"/>
<reference evidence="1" key="1">
    <citation type="submission" date="2013-08" db="EMBL/GenBank/DDBJ databases">
        <authorList>
            <person name="Durkin A.S."/>
            <person name="Haft D.R."/>
            <person name="McCorrison J."/>
            <person name="Torralba M."/>
            <person name="Gillis M."/>
            <person name="Haft D.H."/>
            <person name="Methe B."/>
            <person name="Sutton G."/>
            <person name="Nelson K.E."/>
        </authorList>
    </citation>
    <scope>NUCLEOTIDE SEQUENCE [LARGE SCALE GENOMIC DNA]</scope>
    <source>
        <strain evidence="1">F0233</strain>
    </source>
</reference>
<dbReference type="PANTHER" id="PTHR48228">
    <property type="entry name" value="SUCCINYL-COA--D-CITRAMALATE COA-TRANSFERASE"/>
    <property type="match status" value="1"/>
</dbReference>
<comment type="caution">
    <text evidence="1">The sequence shown here is derived from an EMBL/GenBank/DDBJ whole genome shotgun (WGS) entry which is preliminary data.</text>
</comment>
<dbReference type="InterPro" id="IPR050509">
    <property type="entry name" value="CoA-transferase_III"/>
</dbReference>
<evidence type="ECO:0000313" key="2">
    <source>
        <dbReference type="Proteomes" id="UP000017052"/>
    </source>
</evidence>
<accession>U2PVW7</accession>
<dbReference type="Gene3D" id="3.30.1540.10">
    <property type="entry name" value="formyl-coa transferase, domain 3"/>
    <property type="match status" value="1"/>
</dbReference>
<name>U2PVW7_9ACTN</name>
<dbReference type="InterPro" id="IPR044855">
    <property type="entry name" value="CoA-Trfase_III_dom3_sf"/>
</dbReference>
<dbReference type="InterPro" id="IPR023606">
    <property type="entry name" value="CoA-Trfase_III_dom_1_sf"/>
</dbReference>
<dbReference type="Gene3D" id="3.40.50.10540">
    <property type="entry name" value="Crotonobetainyl-coa:carnitine coa-transferase, domain 1"/>
    <property type="match status" value="1"/>
</dbReference>
<dbReference type="PANTHER" id="PTHR48228:SF5">
    <property type="entry name" value="ALPHA-METHYLACYL-COA RACEMASE"/>
    <property type="match status" value="1"/>
</dbReference>
<dbReference type="InterPro" id="IPR003673">
    <property type="entry name" value="CoA-Trfase_fam_III"/>
</dbReference>